<organism evidence="4 5">
    <name type="scientific">Taxus chinensis</name>
    <name type="common">Chinese yew</name>
    <name type="synonym">Taxus wallichiana var. chinensis</name>
    <dbReference type="NCBI Taxonomy" id="29808"/>
    <lineage>
        <taxon>Eukaryota</taxon>
        <taxon>Viridiplantae</taxon>
        <taxon>Streptophyta</taxon>
        <taxon>Embryophyta</taxon>
        <taxon>Tracheophyta</taxon>
        <taxon>Spermatophyta</taxon>
        <taxon>Pinopsida</taxon>
        <taxon>Pinidae</taxon>
        <taxon>Conifers II</taxon>
        <taxon>Cupressales</taxon>
        <taxon>Taxaceae</taxon>
        <taxon>Taxus</taxon>
    </lineage>
</organism>
<evidence type="ECO:0000313" key="4">
    <source>
        <dbReference type="EMBL" id="KAH9320882.1"/>
    </source>
</evidence>
<dbReference type="CDD" id="cd09487">
    <property type="entry name" value="SAM_superfamily"/>
    <property type="match status" value="1"/>
</dbReference>
<dbReference type="OMA" id="LIFRECH"/>
<dbReference type="Pfam" id="PF00536">
    <property type="entry name" value="SAM_1"/>
    <property type="match status" value="1"/>
</dbReference>
<evidence type="ECO:0000259" key="3">
    <source>
        <dbReference type="PROSITE" id="PS50105"/>
    </source>
</evidence>
<proteinExistence type="predicted"/>
<feature type="region of interest" description="Disordered" evidence="2">
    <location>
        <begin position="1"/>
        <end position="165"/>
    </location>
</feature>
<dbReference type="PANTHER" id="PTHR10627">
    <property type="entry name" value="SCP160"/>
    <property type="match status" value="1"/>
</dbReference>
<dbReference type="InterPro" id="IPR001660">
    <property type="entry name" value="SAM"/>
</dbReference>
<dbReference type="AlphaFoldDB" id="A0AA38GFR4"/>
<keyword evidence="5" id="KW-1185">Reference proteome</keyword>
<evidence type="ECO:0000256" key="2">
    <source>
        <dbReference type="SAM" id="MobiDB-lite"/>
    </source>
</evidence>
<sequence length="226" mass="24762">GLEDNNKMYSDRVAVTGRKRSVKDRLGGGADSPPNYAGQSNLKRPRQGDEKWKHDLYDDEEEGEAREAPRVSNGQSGMQDLRMKLQRTSYRKSQSGNDGQTGVRDLREKLSAPTQTRPANIEATQRLVSIGKGTSASKSVPASKPVTQSVPAPVKPVQKQAPPAEERSVASLLQSLGLGKYLITFQAEEVDMAALRHMSDDDLKALGIPMGPRKKILLAMESHTKR</sequence>
<dbReference type="PROSITE" id="PS50105">
    <property type="entry name" value="SAM_DOMAIN"/>
    <property type="match status" value="1"/>
</dbReference>
<dbReference type="InterPro" id="IPR013761">
    <property type="entry name" value="SAM/pointed_sf"/>
</dbReference>
<protein>
    <recommendedName>
        <fullName evidence="3">SAM domain-containing protein</fullName>
    </recommendedName>
</protein>
<comment type="caution">
    <text evidence="4">The sequence shown here is derived from an EMBL/GenBank/DDBJ whole genome shotgun (WGS) entry which is preliminary data.</text>
</comment>
<feature type="non-terminal residue" evidence="4">
    <location>
        <position position="1"/>
    </location>
</feature>
<name>A0AA38GFR4_TAXCH</name>
<gene>
    <name evidence="4" type="ORF">KI387_015521</name>
</gene>
<feature type="compositionally biased region" description="Polar residues" evidence="2">
    <location>
        <begin position="86"/>
        <end position="100"/>
    </location>
</feature>
<feature type="compositionally biased region" description="Basic and acidic residues" evidence="2">
    <location>
        <begin position="1"/>
        <end position="10"/>
    </location>
</feature>
<reference evidence="4 5" key="1">
    <citation type="journal article" date="2021" name="Nat. Plants">
        <title>The Taxus genome provides insights into paclitaxel biosynthesis.</title>
        <authorList>
            <person name="Xiong X."/>
            <person name="Gou J."/>
            <person name="Liao Q."/>
            <person name="Li Y."/>
            <person name="Zhou Q."/>
            <person name="Bi G."/>
            <person name="Li C."/>
            <person name="Du R."/>
            <person name="Wang X."/>
            <person name="Sun T."/>
            <person name="Guo L."/>
            <person name="Liang H."/>
            <person name="Lu P."/>
            <person name="Wu Y."/>
            <person name="Zhang Z."/>
            <person name="Ro D.K."/>
            <person name="Shang Y."/>
            <person name="Huang S."/>
            <person name="Yan J."/>
        </authorList>
    </citation>
    <scope>NUCLEOTIDE SEQUENCE [LARGE SCALE GENOMIC DNA]</scope>
    <source>
        <strain evidence="4">Ta-2019</strain>
    </source>
</reference>
<evidence type="ECO:0000313" key="5">
    <source>
        <dbReference type="Proteomes" id="UP000824469"/>
    </source>
</evidence>
<dbReference type="Gene3D" id="1.10.150.50">
    <property type="entry name" value="Transcription Factor, Ets-1"/>
    <property type="match status" value="1"/>
</dbReference>
<dbReference type="EMBL" id="JAHRHJ020000003">
    <property type="protein sequence ID" value="KAH9320882.1"/>
    <property type="molecule type" value="Genomic_DNA"/>
</dbReference>
<accession>A0AA38GFR4</accession>
<dbReference type="SMART" id="SM00454">
    <property type="entry name" value="SAM"/>
    <property type="match status" value="1"/>
</dbReference>
<dbReference type="SUPFAM" id="SSF47769">
    <property type="entry name" value="SAM/Pointed domain"/>
    <property type="match status" value="1"/>
</dbReference>
<feature type="compositionally biased region" description="Polar residues" evidence="2">
    <location>
        <begin position="112"/>
        <end position="150"/>
    </location>
</feature>
<evidence type="ECO:0000256" key="1">
    <source>
        <dbReference type="ARBA" id="ARBA00022737"/>
    </source>
</evidence>
<dbReference type="Proteomes" id="UP000824469">
    <property type="component" value="Unassembled WGS sequence"/>
</dbReference>
<feature type="non-terminal residue" evidence="4">
    <location>
        <position position="226"/>
    </location>
</feature>
<keyword evidence="1" id="KW-0677">Repeat</keyword>
<feature type="compositionally biased region" description="Basic and acidic residues" evidence="2">
    <location>
        <begin position="46"/>
        <end position="56"/>
    </location>
</feature>
<feature type="domain" description="SAM" evidence="3">
    <location>
        <begin position="164"/>
        <end position="226"/>
    </location>
</feature>
<dbReference type="PANTHER" id="PTHR10627:SF74">
    <property type="entry name" value="OS08G0526500 PROTEIN"/>
    <property type="match status" value="1"/>
</dbReference>